<organism evidence="8 9">
    <name type="scientific">Eremothecium gossypii (strain ATCC 10895 / CBS 109.51 / FGSC 9923 / NRRL Y-1056)</name>
    <name type="common">Yeast</name>
    <name type="synonym">Ashbya gossypii</name>
    <dbReference type="NCBI Taxonomy" id="284811"/>
    <lineage>
        <taxon>Eukaryota</taxon>
        <taxon>Fungi</taxon>
        <taxon>Dikarya</taxon>
        <taxon>Ascomycota</taxon>
        <taxon>Saccharomycotina</taxon>
        <taxon>Saccharomycetes</taxon>
        <taxon>Saccharomycetales</taxon>
        <taxon>Saccharomycetaceae</taxon>
        <taxon>Eremothecium</taxon>
    </lineage>
</organism>
<gene>
    <name evidence="8" type="ORF">AGOS_AEL076C</name>
</gene>
<evidence type="ECO:0000256" key="1">
    <source>
        <dbReference type="ARBA" id="ARBA00008805"/>
    </source>
</evidence>
<dbReference type="InterPro" id="IPR004625">
    <property type="entry name" value="PyrdxlKinase"/>
</dbReference>
<evidence type="ECO:0000313" key="9">
    <source>
        <dbReference type="Proteomes" id="UP000000591"/>
    </source>
</evidence>
<reference evidence="8 9" key="1">
    <citation type="journal article" date="2004" name="Science">
        <title>The Ashbya gossypii genome as a tool for mapping the ancient Saccharomyces cerevisiae genome.</title>
        <authorList>
            <person name="Dietrich F.S."/>
            <person name="Voegeli S."/>
            <person name="Brachat S."/>
            <person name="Lerch A."/>
            <person name="Gates K."/>
            <person name="Steiner S."/>
            <person name="Mohr C."/>
            <person name="Pohlmann R."/>
            <person name="Luedi P."/>
            <person name="Choi S."/>
            <person name="Wing R.A."/>
            <person name="Flavier A."/>
            <person name="Gaffney T.D."/>
            <person name="Philippsen P."/>
        </authorList>
    </citation>
    <scope>NUCLEOTIDE SEQUENCE [LARGE SCALE GENOMIC DNA]</scope>
    <source>
        <strain evidence="9">ATCC 10895 / CBS 109.51 / FGSC 9923 / NRRL Y-1056</strain>
    </source>
</reference>
<evidence type="ECO:0000256" key="2">
    <source>
        <dbReference type="ARBA" id="ARBA00012104"/>
    </source>
</evidence>
<comment type="similarity">
    <text evidence="1">Belongs to the pyridoxine kinase family.</text>
</comment>
<dbReference type="EMBL" id="AE016818">
    <property type="protein sequence ID" value="AAS52609.1"/>
    <property type="molecule type" value="Genomic_DNA"/>
</dbReference>
<dbReference type="RefSeq" id="NP_984785.1">
    <property type="nucleotide sequence ID" value="NM_210139.1"/>
</dbReference>
<dbReference type="GO" id="GO:0005829">
    <property type="term" value="C:cytosol"/>
    <property type="evidence" value="ECO:0000318"/>
    <property type="project" value="GO_Central"/>
</dbReference>
<keyword evidence="6" id="KW-0067">ATP-binding</keyword>
<keyword evidence="5" id="KW-0418">Kinase</keyword>
<dbReference type="Pfam" id="PF08543">
    <property type="entry name" value="Phos_pyr_kin"/>
    <property type="match status" value="1"/>
</dbReference>
<dbReference type="GO" id="GO:0009443">
    <property type="term" value="P:pyridoxal 5'-phosphate salvage"/>
    <property type="evidence" value="ECO:0000318"/>
    <property type="project" value="GO_Central"/>
</dbReference>
<dbReference type="CDD" id="cd01173">
    <property type="entry name" value="pyridoxal_pyridoxamine_kinase"/>
    <property type="match status" value="1"/>
</dbReference>
<dbReference type="AlphaFoldDB" id="Q757T8"/>
<dbReference type="NCBIfam" id="TIGR00687">
    <property type="entry name" value="pyridox_kin"/>
    <property type="match status" value="1"/>
</dbReference>
<dbReference type="Proteomes" id="UP000000591">
    <property type="component" value="Chromosome V"/>
</dbReference>
<evidence type="ECO:0000313" key="8">
    <source>
        <dbReference type="EMBL" id="AAS52609.1"/>
    </source>
</evidence>
<sequence length="315" mass="35476">MPRVLATQSHVVHGYVGNKAATFPLQYLGWDVDCVNSVQFSNHTGYGIDKVFGSVTSSSELECLFNGVLSLASTGSQYDGILSGYLPNSHSVRTMGYYYQQLKRQNSRLLWLMDPVMGDEDQLYVDKDVVPAYRELVESGSVDILTPNQFEMELLHGRKIASLQELEGAIKSIHRHVPIIVVTSLSPSVFADPDHVYCVASVRGSACNFYRVPLIDSYFTGVGDLFSALLLHSAYGSLLQKQRNFAEDINWALNIVQQVLENTRQMSAVKSRAVIGHAPSMLKMELRIVESRNFFRWRDSWSAEERDFKWFPCTS</sequence>
<evidence type="ECO:0000256" key="3">
    <source>
        <dbReference type="ARBA" id="ARBA00022679"/>
    </source>
</evidence>
<keyword evidence="4" id="KW-0547">Nucleotide-binding</keyword>
<dbReference type="HOGENOM" id="CLU_046496_1_0_1"/>
<evidence type="ECO:0000256" key="5">
    <source>
        <dbReference type="ARBA" id="ARBA00022777"/>
    </source>
</evidence>
<keyword evidence="3" id="KW-0808">Transferase</keyword>
<reference evidence="9" key="2">
    <citation type="journal article" date="2013" name="G3 (Bethesda)">
        <title>Genomes of Ashbya fungi isolated from insects reveal four mating-type loci, numerous translocations, lack of transposons, and distinct gene duplications.</title>
        <authorList>
            <person name="Dietrich F.S."/>
            <person name="Voegeli S."/>
            <person name="Kuo S."/>
            <person name="Philippsen P."/>
        </authorList>
    </citation>
    <scope>GENOME REANNOTATION</scope>
    <source>
        <strain evidence="9">ATCC 10895 / CBS 109.51 / FGSC 9923 / NRRL Y-1056</strain>
    </source>
</reference>
<dbReference type="GO" id="GO:0005524">
    <property type="term" value="F:ATP binding"/>
    <property type="evidence" value="ECO:0007669"/>
    <property type="project" value="UniProtKB-KW"/>
</dbReference>
<dbReference type="KEGG" id="ago:AGOS_AEL076C"/>
<accession>Q757T8</accession>
<dbReference type="eggNOG" id="KOG2599">
    <property type="taxonomic scope" value="Eukaryota"/>
</dbReference>
<name>Q757T8_EREGS</name>
<dbReference type="GeneID" id="4620976"/>
<dbReference type="SUPFAM" id="SSF53613">
    <property type="entry name" value="Ribokinase-like"/>
    <property type="match status" value="1"/>
</dbReference>
<dbReference type="InterPro" id="IPR029056">
    <property type="entry name" value="Ribokinase-like"/>
</dbReference>
<feature type="domain" description="Pyridoxamine kinase/Phosphomethylpyrimidine kinase" evidence="7">
    <location>
        <begin position="99"/>
        <end position="266"/>
    </location>
</feature>
<dbReference type="PANTHER" id="PTHR10534">
    <property type="entry name" value="PYRIDOXAL KINASE"/>
    <property type="match status" value="1"/>
</dbReference>
<dbReference type="Gene3D" id="3.40.1190.20">
    <property type="match status" value="1"/>
</dbReference>
<keyword evidence="9" id="KW-1185">Reference proteome</keyword>
<evidence type="ECO:0000256" key="4">
    <source>
        <dbReference type="ARBA" id="ARBA00022741"/>
    </source>
</evidence>
<proteinExistence type="inferred from homology"/>
<dbReference type="PANTHER" id="PTHR10534:SF2">
    <property type="entry name" value="PYRIDOXAL KINASE"/>
    <property type="match status" value="1"/>
</dbReference>
<dbReference type="InParanoid" id="Q757T8"/>
<dbReference type="FunCoup" id="Q757T8">
    <property type="interactions" value="304"/>
</dbReference>
<evidence type="ECO:0000256" key="6">
    <source>
        <dbReference type="ARBA" id="ARBA00022840"/>
    </source>
</evidence>
<dbReference type="OMA" id="HTQYGQW"/>
<dbReference type="InterPro" id="IPR013749">
    <property type="entry name" value="PM/HMP-P_kinase-1"/>
</dbReference>
<protein>
    <recommendedName>
        <fullName evidence="2">pyridoxal kinase</fullName>
        <ecNumber evidence="2">2.7.1.35</ecNumber>
    </recommendedName>
</protein>
<dbReference type="OrthoDB" id="2104723at2759"/>
<dbReference type="GO" id="GO:0008478">
    <property type="term" value="F:pyridoxal kinase activity"/>
    <property type="evidence" value="ECO:0000318"/>
    <property type="project" value="GO_Central"/>
</dbReference>
<dbReference type="STRING" id="284811.Q757T8"/>
<evidence type="ECO:0000259" key="7">
    <source>
        <dbReference type="Pfam" id="PF08543"/>
    </source>
</evidence>
<dbReference type="EC" id="2.7.1.35" evidence="2"/>